<protein>
    <submittedName>
        <fullName evidence="8">FAD-binding oxidoreductase</fullName>
    </submittedName>
</protein>
<dbReference type="PROSITE" id="PS00862">
    <property type="entry name" value="OX2_COVAL_FAD"/>
    <property type="match status" value="1"/>
</dbReference>
<keyword evidence="4" id="KW-0274">FAD</keyword>
<dbReference type="Proteomes" id="UP000295453">
    <property type="component" value="Unassembled WGS sequence"/>
</dbReference>
<dbReference type="InterPro" id="IPR036318">
    <property type="entry name" value="FAD-bd_PCMH-like_sf"/>
</dbReference>
<name>A0A4R1BYK8_9ACTN</name>
<evidence type="ECO:0000256" key="1">
    <source>
        <dbReference type="ARBA" id="ARBA00001974"/>
    </source>
</evidence>
<dbReference type="RefSeq" id="WP_131584228.1">
    <property type="nucleotide sequence ID" value="NZ_SJZJ01000018.1"/>
</dbReference>
<dbReference type="Gene3D" id="3.30.465.10">
    <property type="match status" value="1"/>
</dbReference>
<evidence type="ECO:0000256" key="3">
    <source>
        <dbReference type="ARBA" id="ARBA00022630"/>
    </source>
</evidence>
<feature type="region of interest" description="Disordered" evidence="6">
    <location>
        <begin position="20"/>
        <end position="47"/>
    </location>
</feature>
<comment type="caution">
    <text evidence="8">The sequence shown here is derived from an EMBL/GenBank/DDBJ whole genome shotgun (WGS) entry which is preliminary data.</text>
</comment>
<dbReference type="InterPro" id="IPR012951">
    <property type="entry name" value="BBE"/>
</dbReference>
<feature type="domain" description="FAD-binding PCMH-type" evidence="7">
    <location>
        <begin position="79"/>
        <end position="248"/>
    </location>
</feature>
<dbReference type="InterPro" id="IPR006094">
    <property type="entry name" value="Oxid_FAD_bind_N"/>
</dbReference>
<dbReference type="Gene3D" id="3.40.462.20">
    <property type="match status" value="1"/>
</dbReference>
<sequence>MSEISRRALLAAGAATALSACGPRDRNAPPPTAPATLTPTGSSAGRVPWAQLGRHLDGTLVRPNDAAYDAARAVENPRWQARPLAVARVASAADVATALRFAQDNALEVAIRSGGHSYPGWSAGDGKLVLDCRGLDGLTWQGTSTTMGPGRLLADVYAGVAGRGRALPGGSCPTVGLGGLTLGGGVGVVTRAYGLTCDHLTAAEVVLPDGRILTTDEHDEPDLFWALRGGGGGHLGVTTSMTFSTVPAPMLTTTYLTWPSARAEEVVPAWFAWMGAAPPELWSTLKLLDGASHPDGMSVGATVTWVGDASRFDTVLAPILRTGPTGRYDHHRGFLEAMRAYAGGGSAPQPFAATSHIAYAAYAAPDATAISDLVQLVEACPRTIHEGGVSIDALGGAVAEVAADATAFVHREARATLQYTATWTGNQTGNESGSSLAATADRFVHGLRAGMTPHLGDHAYVNYADASLHDAGTAYFGDNWPRLQQVRASYDPHQFFTQPQ</sequence>
<dbReference type="PROSITE" id="PS51387">
    <property type="entry name" value="FAD_PCMH"/>
    <property type="match status" value="1"/>
</dbReference>
<comment type="cofactor">
    <cofactor evidence="1">
        <name>FAD</name>
        <dbReference type="ChEBI" id="CHEBI:57692"/>
    </cofactor>
</comment>
<dbReference type="InterPro" id="IPR016167">
    <property type="entry name" value="FAD-bd_PCMH_sub1"/>
</dbReference>
<evidence type="ECO:0000256" key="2">
    <source>
        <dbReference type="ARBA" id="ARBA00005466"/>
    </source>
</evidence>
<dbReference type="Pfam" id="PF08031">
    <property type="entry name" value="BBE"/>
    <property type="match status" value="1"/>
</dbReference>
<evidence type="ECO:0000256" key="6">
    <source>
        <dbReference type="SAM" id="MobiDB-lite"/>
    </source>
</evidence>
<dbReference type="PANTHER" id="PTHR42973:SF39">
    <property type="entry name" value="FAD-BINDING PCMH-TYPE DOMAIN-CONTAINING PROTEIN"/>
    <property type="match status" value="1"/>
</dbReference>
<gene>
    <name evidence="8" type="ORF">EPD65_11420</name>
</gene>
<keyword evidence="9" id="KW-1185">Reference proteome</keyword>
<dbReference type="PROSITE" id="PS51318">
    <property type="entry name" value="TAT"/>
    <property type="match status" value="1"/>
</dbReference>
<proteinExistence type="inferred from homology"/>
<evidence type="ECO:0000256" key="5">
    <source>
        <dbReference type="ARBA" id="ARBA00023002"/>
    </source>
</evidence>
<dbReference type="PANTHER" id="PTHR42973">
    <property type="entry name" value="BINDING OXIDOREDUCTASE, PUTATIVE (AFU_ORTHOLOGUE AFUA_1G17690)-RELATED"/>
    <property type="match status" value="1"/>
</dbReference>
<accession>A0A4R1BYK8</accession>
<dbReference type="Gene3D" id="3.30.43.10">
    <property type="entry name" value="Uridine Diphospho-n-acetylenolpyruvylglucosamine Reductase, domain 2"/>
    <property type="match status" value="1"/>
</dbReference>
<evidence type="ECO:0000256" key="4">
    <source>
        <dbReference type="ARBA" id="ARBA00022827"/>
    </source>
</evidence>
<dbReference type="InterPro" id="IPR006311">
    <property type="entry name" value="TAT_signal"/>
</dbReference>
<dbReference type="AlphaFoldDB" id="A0A4R1BYK8"/>
<dbReference type="EMBL" id="SJZJ01000018">
    <property type="protein sequence ID" value="TCJ23184.1"/>
    <property type="molecule type" value="Genomic_DNA"/>
</dbReference>
<dbReference type="SUPFAM" id="SSF56176">
    <property type="entry name" value="FAD-binding/transporter-associated domain-like"/>
    <property type="match status" value="1"/>
</dbReference>
<dbReference type="GO" id="GO:0071949">
    <property type="term" value="F:FAD binding"/>
    <property type="evidence" value="ECO:0007669"/>
    <property type="project" value="InterPro"/>
</dbReference>
<organism evidence="8 9">
    <name type="scientific">Nocardioides jejuensis</name>
    <dbReference type="NCBI Taxonomy" id="2502782"/>
    <lineage>
        <taxon>Bacteria</taxon>
        <taxon>Bacillati</taxon>
        <taxon>Actinomycetota</taxon>
        <taxon>Actinomycetes</taxon>
        <taxon>Propionibacteriales</taxon>
        <taxon>Nocardioidaceae</taxon>
        <taxon>Nocardioides</taxon>
    </lineage>
</organism>
<evidence type="ECO:0000259" key="7">
    <source>
        <dbReference type="PROSITE" id="PS51387"/>
    </source>
</evidence>
<dbReference type="InterPro" id="IPR006093">
    <property type="entry name" value="Oxy_OxRdtase_FAD_BS"/>
</dbReference>
<keyword evidence="3" id="KW-0285">Flavoprotein</keyword>
<dbReference type="InterPro" id="IPR016166">
    <property type="entry name" value="FAD-bd_PCMH"/>
</dbReference>
<dbReference type="OrthoDB" id="3682986at2"/>
<dbReference type="GO" id="GO:0016491">
    <property type="term" value="F:oxidoreductase activity"/>
    <property type="evidence" value="ECO:0007669"/>
    <property type="project" value="UniProtKB-KW"/>
</dbReference>
<dbReference type="PROSITE" id="PS51257">
    <property type="entry name" value="PROKAR_LIPOPROTEIN"/>
    <property type="match status" value="1"/>
</dbReference>
<keyword evidence="5" id="KW-0560">Oxidoreductase</keyword>
<dbReference type="Pfam" id="PF01565">
    <property type="entry name" value="FAD_binding_4"/>
    <property type="match status" value="1"/>
</dbReference>
<dbReference type="InterPro" id="IPR016169">
    <property type="entry name" value="FAD-bd_PCMH_sub2"/>
</dbReference>
<dbReference type="InterPro" id="IPR050416">
    <property type="entry name" value="FAD-linked_Oxidoreductase"/>
</dbReference>
<evidence type="ECO:0000313" key="8">
    <source>
        <dbReference type="EMBL" id="TCJ23184.1"/>
    </source>
</evidence>
<evidence type="ECO:0000313" key="9">
    <source>
        <dbReference type="Proteomes" id="UP000295453"/>
    </source>
</evidence>
<reference evidence="8 9" key="1">
    <citation type="submission" date="2019-03" db="EMBL/GenBank/DDBJ databases">
        <authorList>
            <person name="Kim M.K.M."/>
        </authorList>
    </citation>
    <scope>NUCLEOTIDE SEQUENCE [LARGE SCALE GENOMIC DNA]</scope>
    <source>
        <strain evidence="8 9">18JY15-6</strain>
    </source>
</reference>
<comment type="similarity">
    <text evidence="2">Belongs to the oxygen-dependent FAD-linked oxidoreductase family.</text>
</comment>